<gene>
    <name evidence="2" type="ORF">BG55_11655</name>
</gene>
<protein>
    <recommendedName>
        <fullName evidence="4">Lipoprotein</fullName>
    </recommendedName>
</protein>
<evidence type="ECO:0000313" key="2">
    <source>
        <dbReference type="EMBL" id="EXU75373.1"/>
    </source>
</evidence>
<organism evidence="2 3">
    <name type="scientific">Erwinia mallotivora</name>
    <dbReference type="NCBI Taxonomy" id="69222"/>
    <lineage>
        <taxon>Bacteria</taxon>
        <taxon>Pseudomonadati</taxon>
        <taxon>Pseudomonadota</taxon>
        <taxon>Gammaproteobacteria</taxon>
        <taxon>Enterobacterales</taxon>
        <taxon>Erwiniaceae</taxon>
        <taxon>Erwinia</taxon>
    </lineage>
</organism>
<proteinExistence type="predicted"/>
<dbReference type="AlphaFoldDB" id="A0A014N7J8"/>
<dbReference type="Proteomes" id="UP000019918">
    <property type="component" value="Unassembled WGS sequence"/>
</dbReference>
<dbReference type="PATRIC" id="fig|69222.5.peg.2414"/>
<reference evidence="2 3" key="1">
    <citation type="submission" date="2014-02" db="EMBL/GenBank/DDBJ databases">
        <title>Draft genome of Erwinia mallotivora strain BT-MARDI, a papaya dieback pathogen.</title>
        <authorList>
            <person name="Redzuan R."/>
            <person name="Abu Bakar N."/>
            <person name="Badrun R."/>
            <person name="Mohd Raih M.F."/>
            <person name="Rozano L."/>
            <person name="Mat Amin N."/>
        </authorList>
    </citation>
    <scope>NUCLEOTIDE SEQUENCE [LARGE SCALE GENOMIC DNA]</scope>
    <source>
        <strain evidence="2 3">BT-MARDI</strain>
    </source>
</reference>
<keyword evidence="3" id="KW-1185">Reference proteome</keyword>
<comment type="caution">
    <text evidence="2">The sequence shown here is derived from an EMBL/GenBank/DDBJ whole genome shotgun (WGS) entry which is preliminary data.</text>
</comment>
<accession>A0A014N7J8</accession>
<feature type="chain" id="PRO_5001472558" description="Lipoprotein" evidence="1">
    <location>
        <begin position="22"/>
        <end position="113"/>
    </location>
</feature>
<name>A0A014N7J8_9GAMM</name>
<sequence length="113" mass="13092">MLKLKNIVAAALMITAFNSFGAAEKSSMTCKENTLKDAKKLLSFYRDNDDRILIEEKVTPLNRLNNPQNNSQKFDVLETWGYIYKGKYRMRFTYYPEADCALMGEDILEYADL</sequence>
<evidence type="ECO:0000256" key="1">
    <source>
        <dbReference type="SAM" id="SignalP"/>
    </source>
</evidence>
<evidence type="ECO:0008006" key="4">
    <source>
        <dbReference type="Google" id="ProtNLM"/>
    </source>
</evidence>
<dbReference type="OrthoDB" id="5569088at2"/>
<dbReference type="STRING" id="69222.BG55_11655"/>
<dbReference type="EMBL" id="JFHN01000046">
    <property type="protein sequence ID" value="EXU75373.1"/>
    <property type="molecule type" value="Genomic_DNA"/>
</dbReference>
<feature type="signal peptide" evidence="1">
    <location>
        <begin position="1"/>
        <end position="21"/>
    </location>
</feature>
<evidence type="ECO:0000313" key="3">
    <source>
        <dbReference type="Proteomes" id="UP000019918"/>
    </source>
</evidence>
<keyword evidence="1" id="KW-0732">Signal</keyword>